<comment type="subcellular location">
    <subcellularLocation>
        <location evidence="1 9">Cell membrane</location>
        <topology evidence="1 9">Single-pass membrane protein</topology>
    </subcellularLocation>
</comment>
<feature type="compositionally biased region" description="Low complexity" evidence="10">
    <location>
        <begin position="77"/>
        <end position="93"/>
    </location>
</feature>
<evidence type="ECO:0000313" key="11">
    <source>
        <dbReference type="EMBL" id="GGW68922.1"/>
    </source>
</evidence>
<evidence type="ECO:0000256" key="2">
    <source>
        <dbReference type="ARBA" id="ARBA00022448"/>
    </source>
</evidence>
<name>A0ABQ2WUA7_9ALTE</name>
<keyword evidence="4 9" id="KW-0812">Transmembrane</keyword>
<dbReference type="EMBL" id="BMYR01000011">
    <property type="protein sequence ID" value="GGW68922.1"/>
    <property type="molecule type" value="Genomic_DNA"/>
</dbReference>
<evidence type="ECO:0000256" key="5">
    <source>
        <dbReference type="ARBA" id="ARBA00022927"/>
    </source>
</evidence>
<keyword evidence="7 9" id="KW-0811">Translocation</keyword>
<gene>
    <name evidence="9" type="primary">tatA</name>
    <name evidence="11" type="ORF">GCM10008111_26230</name>
</gene>
<keyword evidence="6 9" id="KW-1133">Transmembrane helix</keyword>
<evidence type="ECO:0000256" key="9">
    <source>
        <dbReference type="HAMAP-Rule" id="MF_00236"/>
    </source>
</evidence>
<dbReference type="RefSeq" id="WP_189483688.1">
    <property type="nucleotide sequence ID" value="NZ_BMYR01000011.1"/>
</dbReference>
<feature type="transmembrane region" description="Helical" evidence="9">
    <location>
        <begin position="6"/>
        <end position="24"/>
    </location>
</feature>
<dbReference type="InterPro" id="IPR006312">
    <property type="entry name" value="TatA/E"/>
</dbReference>
<evidence type="ECO:0000256" key="3">
    <source>
        <dbReference type="ARBA" id="ARBA00022475"/>
    </source>
</evidence>
<dbReference type="PANTHER" id="PTHR42982">
    <property type="entry name" value="SEC-INDEPENDENT PROTEIN TRANSLOCASE PROTEIN TATA"/>
    <property type="match status" value="1"/>
</dbReference>
<dbReference type="NCBIfam" id="TIGR01411">
    <property type="entry name" value="tatAE"/>
    <property type="match status" value="1"/>
</dbReference>
<proteinExistence type="inferred from homology"/>
<protein>
    <recommendedName>
        <fullName evidence="9">Sec-independent protein translocase protein TatA</fullName>
    </recommendedName>
</protein>
<keyword evidence="8 9" id="KW-0472">Membrane</keyword>
<comment type="function">
    <text evidence="9">Part of the twin-arginine translocation (Tat) system that transports large folded proteins containing a characteristic twin-arginine motif in their signal peptide across membranes. TatA could form the protein-conducting channel of the Tat system.</text>
</comment>
<evidence type="ECO:0000313" key="12">
    <source>
        <dbReference type="Proteomes" id="UP000634667"/>
    </source>
</evidence>
<reference evidence="12" key="1">
    <citation type="journal article" date="2019" name="Int. J. Syst. Evol. Microbiol.">
        <title>The Global Catalogue of Microorganisms (GCM) 10K type strain sequencing project: providing services to taxonomists for standard genome sequencing and annotation.</title>
        <authorList>
            <consortium name="The Broad Institute Genomics Platform"/>
            <consortium name="The Broad Institute Genome Sequencing Center for Infectious Disease"/>
            <person name="Wu L."/>
            <person name="Ma J."/>
        </authorList>
    </citation>
    <scope>NUCLEOTIDE SEQUENCE [LARGE SCALE GENOMIC DNA]</scope>
    <source>
        <strain evidence="12">KCTC 23723</strain>
    </source>
</reference>
<evidence type="ECO:0000256" key="8">
    <source>
        <dbReference type="ARBA" id="ARBA00023136"/>
    </source>
</evidence>
<dbReference type="PANTHER" id="PTHR42982:SF1">
    <property type="entry name" value="SEC-INDEPENDENT PROTEIN TRANSLOCASE PROTEIN TATA"/>
    <property type="match status" value="1"/>
</dbReference>
<dbReference type="Pfam" id="PF02416">
    <property type="entry name" value="TatA_B_E"/>
    <property type="match status" value="1"/>
</dbReference>
<accession>A0ABQ2WUA7</accession>
<dbReference type="Proteomes" id="UP000634667">
    <property type="component" value="Unassembled WGS sequence"/>
</dbReference>
<feature type="region of interest" description="Disordered" evidence="10">
    <location>
        <begin position="46"/>
        <end position="99"/>
    </location>
</feature>
<feature type="compositionally biased region" description="Basic and acidic residues" evidence="10">
    <location>
        <begin position="46"/>
        <end position="59"/>
    </location>
</feature>
<keyword evidence="3 9" id="KW-1003">Cell membrane</keyword>
<comment type="subunit">
    <text evidence="9">The Tat system comprises two distinct complexes: a TatABC complex, containing multiple copies of TatA, TatB and TatC subunits, and a separate TatA complex, containing only TatA subunits. Substrates initially bind to the TatABC complex, which probably triggers association of the separate TatA complex to form the active translocon.</text>
</comment>
<evidence type="ECO:0000256" key="4">
    <source>
        <dbReference type="ARBA" id="ARBA00022692"/>
    </source>
</evidence>
<keyword evidence="2 9" id="KW-0813">Transport</keyword>
<keyword evidence="5 9" id="KW-0653">Protein transport</keyword>
<dbReference type="HAMAP" id="MF_00236">
    <property type="entry name" value="TatA_E"/>
    <property type="match status" value="1"/>
</dbReference>
<evidence type="ECO:0000256" key="1">
    <source>
        <dbReference type="ARBA" id="ARBA00004162"/>
    </source>
</evidence>
<evidence type="ECO:0000256" key="7">
    <source>
        <dbReference type="ARBA" id="ARBA00023010"/>
    </source>
</evidence>
<evidence type="ECO:0000256" key="6">
    <source>
        <dbReference type="ARBA" id="ARBA00022989"/>
    </source>
</evidence>
<dbReference type="Gene3D" id="1.20.5.3310">
    <property type="match status" value="1"/>
</dbReference>
<keyword evidence="12" id="KW-1185">Reference proteome</keyword>
<sequence length="99" mass="10613">MGFGGISIWNLLIILAIIVLLFGTKKLRGIGTDLGSAIKGFRNSIKDEDKDNDAVKQDEDFNTSPKSAQMVEHAKPQAEQPAAAAQTPSTPTTSDKDKV</sequence>
<organism evidence="11 12">
    <name type="scientific">Alishewanella tabrizica</name>
    <dbReference type="NCBI Taxonomy" id="671278"/>
    <lineage>
        <taxon>Bacteria</taxon>
        <taxon>Pseudomonadati</taxon>
        <taxon>Pseudomonadota</taxon>
        <taxon>Gammaproteobacteria</taxon>
        <taxon>Alteromonadales</taxon>
        <taxon>Alteromonadaceae</taxon>
        <taxon>Alishewanella</taxon>
    </lineage>
</organism>
<comment type="similarity">
    <text evidence="9">Belongs to the TatA/E family.</text>
</comment>
<comment type="caution">
    <text evidence="11">The sequence shown here is derived from an EMBL/GenBank/DDBJ whole genome shotgun (WGS) entry which is preliminary data.</text>
</comment>
<evidence type="ECO:0000256" key="10">
    <source>
        <dbReference type="SAM" id="MobiDB-lite"/>
    </source>
</evidence>
<dbReference type="InterPro" id="IPR003369">
    <property type="entry name" value="TatA/B/E"/>
</dbReference>